<feature type="compositionally biased region" description="Basic residues" evidence="1">
    <location>
        <begin position="45"/>
        <end position="57"/>
    </location>
</feature>
<name>A0A4S2KLZ9_9HYME</name>
<comment type="caution">
    <text evidence="2">The sequence shown here is derived from an EMBL/GenBank/DDBJ whole genome shotgun (WGS) entry which is preliminary data.</text>
</comment>
<organism evidence="2 3">
    <name type="scientific">Temnothorax longispinosus</name>
    <dbReference type="NCBI Taxonomy" id="300112"/>
    <lineage>
        <taxon>Eukaryota</taxon>
        <taxon>Metazoa</taxon>
        <taxon>Ecdysozoa</taxon>
        <taxon>Arthropoda</taxon>
        <taxon>Hexapoda</taxon>
        <taxon>Insecta</taxon>
        <taxon>Pterygota</taxon>
        <taxon>Neoptera</taxon>
        <taxon>Endopterygota</taxon>
        <taxon>Hymenoptera</taxon>
        <taxon>Apocrita</taxon>
        <taxon>Aculeata</taxon>
        <taxon>Formicoidea</taxon>
        <taxon>Formicidae</taxon>
        <taxon>Myrmicinae</taxon>
        <taxon>Temnothorax</taxon>
    </lineage>
</organism>
<evidence type="ECO:0000313" key="2">
    <source>
        <dbReference type="EMBL" id="TGZ48778.1"/>
    </source>
</evidence>
<feature type="region of interest" description="Disordered" evidence="1">
    <location>
        <begin position="17"/>
        <end position="70"/>
    </location>
</feature>
<gene>
    <name evidence="2" type="ORF">DBV15_10498</name>
</gene>
<dbReference type="EMBL" id="QBLH01002316">
    <property type="protein sequence ID" value="TGZ48778.1"/>
    <property type="molecule type" value="Genomic_DNA"/>
</dbReference>
<accession>A0A4S2KLZ9</accession>
<keyword evidence="3" id="KW-1185">Reference proteome</keyword>
<proteinExistence type="predicted"/>
<dbReference type="AlphaFoldDB" id="A0A4S2KLZ9"/>
<dbReference type="Proteomes" id="UP000310200">
    <property type="component" value="Unassembled WGS sequence"/>
</dbReference>
<protein>
    <submittedName>
        <fullName evidence="2">Uncharacterized protein</fullName>
    </submittedName>
</protein>
<evidence type="ECO:0000313" key="3">
    <source>
        <dbReference type="Proteomes" id="UP000310200"/>
    </source>
</evidence>
<evidence type="ECO:0000256" key="1">
    <source>
        <dbReference type="SAM" id="MobiDB-lite"/>
    </source>
</evidence>
<sequence>MVWRGAFGCPTTGLVSSTIRDESARGGPGPSQPQRHVLRSIGRPSGRKTHRRVRLSRTHLASGTASGPHRHGGVQTYSFLFHEVLLLALGPSPRPLLFPFIYARPQRVIARLVTRKSTRFRV</sequence>
<reference evidence="2 3" key="1">
    <citation type="journal article" date="2019" name="Philos. Trans. R. Soc. Lond., B, Biol. Sci.">
        <title>Ant behaviour and brain gene expression of defending hosts depend on the ecological success of the intruding social parasite.</title>
        <authorList>
            <person name="Kaur R."/>
            <person name="Stoldt M."/>
            <person name="Jongepier E."/>
            <person name="Feldmeyer B."/>
            <person name="Menzel F."/>
            <person name="Bornberg-Bauer E."/>
            <person name="Foitzik S."/>
        </authorList>
    </citation>
    <scope>NUCLEOTIDE SEQUENCE [LARGE SCALE GENOMIC DNA]</scope>
    <source>
        <tissue evidence="2">Whole body</tissue>
    </source>
</reference>